<comment type="function">
    <text evidence="10">Part of the binding-protein-dependent transport system for phosphate; probably responsible for the translocation of the substrate across the membrane.</text>
</comment>
<dbReference type="GO" id="GO:0006817">
    <property type="term" value="P:phosphate ion transport"/>
    <property type="evidence" value="ECO:0007669"/>
    <property type="project" value="UniProtKB-KW"/>
</dbReference>
<comment type="similarity">
    <text evidence="2 10">Belongs to the binding-protein-dependent transport system permease family. CysTW subfamily.</text>
</comment>
<proteinExistence type="inferred from homology"/>
<keyword evidence="6 9" id="KW-0812">Transmembrane</keyword>
<feature type="transmembrane region" description="Helical" evidence="9">
    <location>
        <begin position="303"/>
        <end position="325"/>
    </location>
</feature>
<feature type="transmembrane region" description="Helical" evidence="9">
    <location>
        <begin position="139"/>
        <end position="163"/>
    </location>
</feature>
<dbReference type="RefSeq" id="WP_243112997.1">
    <property type="nucleotide sequence ID" value="NZ_SRMQ01000007.1"/>
</dbReference>
<evidence type="ECO:0000256" key="6">
    <source>
        <dbReference type="ARBA" id="ARBA00022692"/>
    </source>
</evidence>
<evidence type="ECO:0000256" key="10">
    <source>
        <dbReference type="RuleBase" id="RU363054"/>
    </source>
</evidence>
<organism evidence="12 13">
    <name type="scientific">Caproiciproducens galactitolivorans</name>
    <dbReference type="NCBI Taxonomy" id="642589"/>
    <lineage>
        <taxon>Bacteria</taxon>
        <taxon>Bacillati</taxon>
        <taxon>Bacillota</taxon>
        <taxon>Clostridia</taxon>
        <taxon>Eubacteriales</taxon>
        <taxon>Acutalibacteraceae</taxon>
        <taxon>Caproiciproducens</taxon>
    </lineage>
</organism>
<comment type="caution">
    <text evidence="12">The sequence shown here is derived from an EMBL/GenBank/DDBJ whole genome shotgun (WGS) entry which is preliminary data.</text>
</comment>
<dbReference type="InterPro" id="IPR011864">
    <property type="entry name" value="Phosphate_PstC"/>
</dbReference>
<evidence type="ECO:0000256" key="9">
    <source>
        <dbReference type="RuleBase" id="RU363032"/>
    </source>
</evidence>
<dbReference type="AlphaFoldDB" id="A0A4Z0YBA0"/>
<dbReference type="GO" id="GO:0005886">
    <property type="term" value="C:plasma membrane"/>
    <property type="evidence" value="ECO:0007669"/>
    <property type="project" value="UniProtKB-SubCell"/>
</dbReference>
<protein>
    <recommendedName>
        <fullName evidence="10">Phosphate transport system permease protein</fullName>
    </recommendedName>
</protein>
<dbReference type="CDD" id="cd06261">
    <property type="entry name" value="TM_PBP2"/>
    <property type="match status" value="1"/>
</dbReference>
<dbReference type="Gene3D" id="1.10.3720.10">
    <property type="entry name" value="MetI-like"/>
    <property type="match status" value="1"/>
</dbReference>
<evidence type="ECO:0000256" key="1">
    <source>
        <dbReference type="ARBA" id="ARBA00004651"/>
    </source>
</evidence>
<evidence type="ECO:0000313" key="13">
    <source>
        <dbReference type="Proteomes" id="UP000297714"/>
    </source>
</evidence>
<comment type="caution">
    <text evidence="10">Lacks conserved residue(s) required for the propagation of feature annotation.</text>
</comment>
<feature type="transmembrane region" description="Helical" evidence="9">
    <location>
        <begin position="221"/>
        <end position="252"/>
    </location>
</feature>
<feature type="transmembrane region" description="Helical" evidence="9">
    <location>
        <begin position="420"/>
        <end position="442"/>
    </location>
</feature>
<dbReference type="PROSITE" id="PS50928">
    <property type="entry name" value="ABC_TM1"/>
    <property type="match status" value="1"/>
</dbReference>
<sequence>MSMVFNSMKNTRKDRKKNRVKKGMAVALSLGSVFSFFLPYMQFVFKDTTYLVSGFQLATAKGFRVHGSGLSAVVTIPVLARAAVISGMLFAAAGIILLIFRKPVFAAIAYALSGITPLLVLISTTSIQTAVTQLNISKVSIYCLWPFLYVLAGGIACAVLSVWTQGAEKLAESIFLVFSCVSIGSVAFITVYIFAAGSPAIAQIGLGQFLFGREWNAEAGAFGILPLILSSVAGTAGAVLLGVPVGILTAVFLAETAKPQLARLVHPAIELLAGIPSVVYGFFGMQVIVPAIRSFPPFQNHTIGDSLLAAILILAIMVLPTIVSVTETSLKAVPQAYREASLALGATPVITIFKVSIPAARSGILAGVILGVGRAIGETMAVIMVAGNVANMPTLLGTVRLLTTGIAMEMSYASGLHRQALFAIGLVLFLFIMIVNISFTFISRRGVRMDAR</sequence>
<gene>
    <name evidence="12" type="primary">pstC</name>
    <name evidence="12" type="ORF">CAGA_17040</name>
</gene>
<reference evidence="12 13" key="1">
    <citation type="submission" date="2019-04" db="EMBL/GenBank/DDBJ databases">
        <authorList>
            <person name="Poehlein A."/>
            <person name="Bengelsdorf F.R."/>
            <person name="Duerre P."/>
            <person name="Daniel R."/>
        </authorList>
    </citation>
    <scope>NUCLEOTIDE SEQUENCE [LARGE SCALE GENOMIC DNA]</scope>
    <source>
        <strain evidence="12 13">BS-1</strain>
    </source>
</reference>
<dbReference type="Pfam" id="PF00528">
    <property type="entry name" value="BPD_transp_1"/>
    <property type="match status" value="1"/>
</dbReference>
<comment type="subcellular location">
    <subcellularLocation>
        <location evidence="1 9">Cell membrane</location>
        <topology evidence="1 9">Multi-pass membrane protein</topology>
    </subcellularLocation>
</comment>
<evidence type="ECO:0000313" key="12">
    <source>
        <dbReference type="EMBL" id="TGJ76240.1"/>
    </source>
</evidence>
<dbReference type="NCBIfam" id="TIGR02138">
    <property type="entry name" value="phosphate_pstC"/>
    <property type="match status" value="1"/>
</dbReference>
<accession>A0A4Z0YBA0</accession>
<dbReference type="InterPro" id="IPR051124">
    <property type="entry name" value="Phosphate_Transport_Permease"/>
</dbReference>
<evidence type="ECO:0000256" key="8">
    <source>
        <dbReference type="ARBA" id="ARBA00023136"/>
    </source>
</evidence>
<dbReference type="PANTHER" id="PTHR30425:SF1">
    <property type="entry name" value="PHOSPHATE TRANSPORT SYSTEM PERMEASE PROTEIN PSTC"/>
    <property type="match status" value="1"/>
</dbReference>
<evidence type="ECO:0000256" key="4">
    <source>
        <dbReference type="ARBA" id="ARBA00022475"/>
    </source>
</evidence>
<evidence type="ECO:0000256" key="5">
    <source>
        <dbReference type="ARBA" id="ARBA00022592"/>
    </source>
</evidence>
<keyword evidence="7 9" id="KW-1133">Transmembrane helix</keyword>
<evidence type="ECO:0000256" key="3">
    <source>
        <dbReference type="ARBA" id="ARBA00022448"/>
    </source>
</evidence>
<keyword evidence="8 9" id="KW-0472">Membrane</keyword>
<keyword evidence="4 10" id="KW-1003">Cell membrane</keyword>
<evidence type="ECO:0000256" key="2">
    <source>
        <dbReference type="ARBA" id="ARBA00007069"/>
    </source>
</evidence>
<feature type="transmembrane region" description="Helical" evidence="9">
    <location>
        <begin position="175"/>
        <end position="201"/>
    </location>
</feature>
<dbReference type="PANTHER" id="PTHR30425">
    <property type="entry name" value="PHOSPHATE TRANSPORT SYSTEM PERMEASE PROTEIN PST"/>
    <property type="match status" value="1"/>
</dbReference>
<feature type="transmembrane region" description="Helical" evidence="9">
    <location>
        <begin position="107"/>
        <end position="127"/>
    </location>
</feature>
<evidence type="ECO:0000256" key="7">
    <source>
        <dbReference type="ARBA" id="ARBA00022989"/>
    </source>
</evidence>
<dbReference type="GO" id="GO:0005315">
    <property type="term" value="F:phosphate transmembrane transporter activity"/>
    <property type="evidence" value="ECO:0007669"/>
    <property type="project" value="InterPro"/>
</dbReference>
<keyword evidence="3 9" id="KW-0813">Transport</keyword>
<dbReference type="InterPro" id="IPR000515">
    <property type="entry name" value="MetI-like"/>
</dbReference>
<name>A0A4Z0YBA0_9FIRM</name>
<dbReference type="InterPro" id="IPR035906">
    <property type="entry name" value="MetI-like_sf"/>
</dbReference>
<feature type="domain" description="ABC transmembrane type-1" evidence="11">
    <location>
        <begin position="228"/>
        <end position="439"/>
    </location>
</feature>
<keyword evidence="13" id="KW-1185">Reference proteome</keyword>
<evidence type="ECO:0000259" key="11">
    <source>
        <dbReference type="PROSITE" id="PS50928"/>
    </source>
</evidence>
<keyword evidence="5 10" id="KW-0592">Phosphate transport</keyword>
<dbReference type="Proteomes" id="UP000297714">
    <property type="component" value="Unassembled WGS sequence"/>
</dbReference>
<feature type="transmembrane region" description="Helical" evidence="9">
    <location>
        <begin position="264"/>
        <end position="283"/>
    </location>
</feature>
<feature type="transmembrane region" description="Helical" evidence="9">
    <location>
        <begin position="363"/>
        <end position="387"/>
    </location>
</feature>
<dbReference type="SUPFAM" id="SSF161098">
    <property type="entry name" value="MetI-like"/>
    <property type="match status" value="1"/>
</dbReference>
<feature type="transmembrane region" description="Helical" evidence="9">
    <location>
        <begin position="70"/>
        <end position="100"/>
    </location>
</feature>
<dbReference type="EMBL" id="SRMQ01000007">
    <property type="protein sequence ID" value="TGJ76240.1"/>
    <property type="molecule type" value="Genomic_DNA"/>
</dbReference>